<feature type="transmembrane region" description="Helical" evidence="1">
    <location>
        <begin position="317"/>
        <end position="335"/>
    </location>
</feature>
<feature type="transmembrane region" description="Helical" evidence="1">
    <location>
        <begin position="84"/>
        <end position="102"/>
    </location>
</feature>
<evidence type="ECO:0000313" key="2">
    <source>
        <dbReference type="EMBL" id="SDR01935.1"/>
    </source>
</evidence>
<evidence type="ECO:0000256" key="1">
    <source>
        <dbReference type="SAM" id="Phobius"/>
    </source>
</evidence>
<feature type="transmembrane region" description="Helical" evidence="1">
    <location>
        <begin position="60"/>
        <end position="78"/>
    </location>
</feature>
<feature type="transmembrane region" description="Helical" evidence="1">
    <location>
        <begin position="156"/>
        <end position="181"/>
    </location>
</feature>
<dbReference type="AlphaFoldDB" id="A0A1H1FM04"/>
<feature type="transmembrane region" description="Helical" evidence="1">
    <location>
        <begin position="10"/>
        <end position="28"/>
    </location>
</feature>
<dbReference type="RefSeq" id="WP_092494036.1">
    <property type="nucleotide sequence ID" value="NZ_FNKD01000004.1"/>
</dbReference>
<feature type="transmembrane region" description="Helical" evidence="1">
    <location>
        <begin position="241"/>
        <end position="267"/>
    </location>
</feature>
<dbReference type="EMBL" id="FNKD01000004">
    <property type="protein sequence ID" value="SDR01935.1"/>
    <property type="molecule type" value="Genomic_DNA"/>
</dbReference>
<proteinExistence type="predicted"/>
<dbReference type="Proteomes" id="UP000199444">
    <property type="component" value="Unassembled WGS sequence"/>
</dbReference>
<reference evidence="2 3" key="1">
    <citation type="submission" date="2016-10" db="EMBL/GenBank/DDBJ databases">
        <authorList>
            <person name="de Groot N.N."/>
        </authorList>
    </citation>
    <scope>NUCLEOTIDE SEQUENCE [LARGE SCALE GENOMIC DNA]</scope>
    <source>
        <strain evidence="2 3">CGMCC 1.10449</strain>
    </source>
</reference>
<keyword evidence="1" id="KW-0812">Transmembrane</keyword>
<name>A0A1H1FM04_9BACI</name>
<dbReference type="InterPro" id="IPR025291">
    <property type="entry name" value="DUF4153"/>
</dbReference>
<sequence length="492" mass="57070">MDIKVQQKDWLFLLVCLGLGILAELSFFHGSIGVSYLVFIAGLYAVVFLRFRLTFTHRRIGLLVMVAIWLLAASYLLYDNFLFYSLNSFIIPVLVFFHIVLITSPNKLRWSTPVFVTLLTNKLGEGIKYSSSFCNKGFRRVFKNMDEQTAQTVKRILIGVIIGLPLLLLITGLLMSADAVFQDIVLRFPRYIVQLNFLEGAFRFVIVIVLTFVFFGVFQVLQGRPNPKASDYDTEEWNVRWNSVTAITILVLLNSVYVLFAAIQFKYFFSNGLQEGLTFAEYARRGFFELMIVTLINWTILISCLKLIDEKRKSLKITIKIMYSLLIGVSCVMLASAYQRLSMYEAAYGFTLDRILAHAFMVFLIVIFAYTLIKVWVERLSLLHFYLIVGLLFYTGLNVIHIEKIIVDNNLERYERTEKIDIHYLNSLSYTGVNGLIELYEKNPEYPQLENVLANRIEWAERRSEGSWQSFNFMKQEVTQKLQELELKEESR</sequence>
<protein>
    <submittedName>
        <fullName evidence="2">Uncharacterized protein</fullName>
    </submittedName>
</protein>
<accession>A0A1H1FM04</accession>
<feature type="transmembrane region" description="Helical" evidence="1">
    <location>
        <begin position="34"/>
        <end position="53"/>
    </location>
</feature>
<feature type="transmembrane region" description="Helical" evidence="1">
    <location>
        <begin position="201"/>
        <end position="221"/>
    </location>
</feature>
<organism evidence="2 3">
    <name type="scientific">Virgibacillus salinus</name>
    <dbReference type="NCBI Taxonomy" id="553311"/>
    <lineage>
        <taxon>Bacteria</taxon>
        <taxon>Bacillati</taxon>
        <taxon>Bacillota</taxon>
        <taxon>Bacilli</taxon>
        <taxon>Bacillales</taxon>
        <taxon>Bacillaceae</taxon>
        <taxon>Virgibacillus</taxon>
    </lineage>
</organism>
<keyword evidence="1" id="KW-0472">Membrane</keyword>
<keyword evidence="3" id="KW-1185">Reference proteome</keyword>
<feature type="transmembrane region" description="Helical" evidence="1">
    <location>
        <begin position="287"/>
        <end position="305"/>
    </location>
</feature>
<dbReference type="Pfam" id="PF13687">
    <property type="entry name" value="DUF4153"/>
    <property type="match status" value="1"/>
</dbReference>
<dbReference type="STRING" id="553311.SAMN05216231_3291"/>
<gene>
    <name evidence="2" type="ORF">SAMN05216231_3291</name>
</gene>
<feature type="transmembrane region" description="Helical" evidence="1">
    <location>
        <begin position="380"/>
        <end position="400"/>
    </location>
</feature>
<evidence type="ECO:0000313" key="3">
    <source>
        <dbReference type="Proteomes" id="UP000199444"/>
    </source>
</evidence>
<feature type="transmembrane region" description="Helical" evidence="1">
    <location>
        <begin position="355"/>
        <end position="373"/>
    </location>
</feature>
<keyword evidence="1" id="KW-1133">Transmembrane helix</keyword>